<keyword evidence="1" id="KW-0812">Transmembrane</keyword>
<sequence>MISIVTYSSSTENNTAQGMSGLIYMFTGYLYKAERTNASLNIEPAFIILLCVIAVPIRKTELLRL</sequence>
<proteinExistence type="predicted"/>
<organism evidence="2 3">
    <name type="scientific">Anaerocolumna chitinilytica</name>
    <dbReference type="NCBI Taxonomy" id="1727145"/>
    <lineage>
        <taxon>Bacteria</taxon>
        <taxon>Bacillati</taxon>
        <taxon>Bacillota</taxon>
        <taxon>Clostridia</taxon>
        <taxon>Lachnospirales</taxon>
        <taxon>Lachnospiraceae</taxon>
        <taxon>Anaerocolumna</taxon>
    </lineage>
</organism>
<accession>A0A7I8DXY4</accession>
<evidence type="ECO:0000313" key="2">
    <source>
        <dbReference type="EMBL" id="BCK01107.1"/>
    </source>
</evidence>
<protein>
    <submittedName>
        <fullName evidence="2">Uncharacterized protein</fullName>
    </submittedName>
</protein>
<reference evidence="2 3" key="2">
    <citation type="submission" date="2020-08" db="EMBL/GenBank/DDBJ databases">
        <authorList>
            <person name="Ueki A."/>
            <person name="Tonouchi A."/>
        </authorList>
    </citation>
    <scope>NUCLEOTIDE SEQUENCE [LARGE SCALE GENOMIC DNA]</scope>
    <source>
        <strain evidence="2 3">CTTW</strain>
    </source>
</reference>
<evidence type="ECO:0000256" key="1">
    <source>
        <dbReference type="SAM" id="Phobius"/>
    </source>
</evidence>
<keyword evidence="1" id="KW-1133">Transmembrane helix</keyword>
<keyword evidence="3" id="KW-1185">Reference proteome</keyword>
<name>A0A7I8DXY4_9FIRM</name>
<dbReference type="EMBL" id="AP023368">
    <property type="protein sequence ID" value="BCK01107.1"/>
    <property type="molecule type" value="Genomic_DNA"/>
</dbReference>
<dbReference type="AlphaFoldDB" id="A0A7I8DXY4"/>
<gene>
    <name evidence="2" type="ORF">bsdcttw_41470</name>
</gene>
<reference evidence="2 3" key="1">
    <citation type="submission" date="2020-08" db="EMBL/GenBank/DDBJ databases">
        <title>Draft genome sequencing of an Anaerocolumna strain isolated from anoxic soil subjected to BSD treatment.</title>
        <authorList>
            <person name="Uek A."/>
            <person name="Tonouchi A."/>
        </authorList>
    </citation>
    <scope>NUCLEOTIDE SEQUENCE [LARGE SCALE GENOMIC DNA]</scope>
    <source>
        <strain evidence="2 3">CTTW</strain>
    </source>
</reference>
<feature type="transmembrane region" description="Helical" evidence="1">
    <location>
        <begin position="38"/>
        <end position="57"/>
    </location>
</feature>
<dbReference type="KEGG" id="acht:bsdcttw_41470"/>
<keyword evidence="1" id="KW-0472">Membrane</keyword>
<evidence type="ECO:0000313" key="3">
    <source>
        <dbReference type="Proteomes" id="UP000515703"/>
    </source>
</evidence>
<dbReference type="Proteomes" id="UP000515703">
    <property type="component" value="Chromosome"/>
</dbReference>